<gene>
    <name evidence="2" type="ORF">D3Z39_12880</name>
</gene>
<evidence type="ECO:0000313" key="3">
    <source>
        <dbReference type="Proteomes" id="UP000446348"/>
    </source>
</evidence>
<accession>A0A845RJ29</accession>
<dbReference type="InterPro" id="IPR024760">
    <property type="entry name" value="HTH_dom_conjug_TS-like"/>
</dbReference>
<dbReference type="EMBL" id="QXWZ01000024">
    <property type="protein sequence ID" value="NBI79744.1"/>
    <property type="molecule type" value="Genomic_DNA"/>
</dbReference>
<dbReference type="RefSeq" id="WP_160210464.1">
    <property type="nucleotide sequence ID" value="NZ_QXWZ01000024.1"/>
</dbReference>
<reference evidence="2 3" key="1">
    <citation type="submission" date="2018-08" db="EMBL/GenBank/DDBJ databases">
        <title>Murine metabolic-syndrome-specific gut microbial biobank.</title>
        <authorList>
            <person name="Liu C."/>
        </authorList>
    </citation>
    <scope>NUCLEOTIDE SEQUENCE [LARGE SCALE GENOMIC DNA]</scope>
    <source>
        <strain evidence="2 3">X69</strain>
    </source>
</reference>
<feature type="domain" description="Helix-turn-helix conjugative transposon-like" evidence="1">
    <location>
        <begin position="12"/>
        <end position="63"/>
    </location>
</feature>
<sequence>MMKNSKYNLVPFEVIEKAITGDTAALLAVQERHKAYIGRLSGGNTDMQERLKEKLLMAVMKFRLEYQPPHK</sequence>
<dbReference type="Proteomes" id="UP000446348">
    <property type="component" value="Unassembled WGS sequence"/>
</dbReference>
<comment type="caution">
    <text evidence="2">The sequence shown here is derived from an EMBL/GenBank/DDBJ whole genome shotgun (WGS) entry which is preliminary data.</text>
</comment>
<evidence type="ECO:0000259" key="1">
    <source>
        <dbReference type="Pfam" id="PF12645"/>
    </source>
</evidence>
<dbReference type="OrthoDB" id="9801453at2"/>
<protein>
    <submittedName>
        <fullName evidence="2">Helix-turn-helix domain-containing protein</fullName>
    </submittedName>
</protein>
<organism evidence="2 3">
    <name type="scientific">Anaerotruncus colihominis</name>
    <dbReference type="NCBI Taxonomy" id="169435"/>
    <lineage>
        <taxon>Bacteria</taxon>
        <taxon>Bacillati</taxon>
        <taxon>Bacillota</taxon>
        <taxon>Clostridia</taxon>
        <taxon>Eubacteriales</taxon>
        <taxon>Oscillospiraceae</taxon>
        <taxon>Anaerotruncus</taxon>
    </lineage>
</organism>
<proteinExistence type="predicted"/>
<name>A0A845RJ29_9FIRM</name>
<evidence type="ECO:0000313" key="2">
    <source>
        <dbReference type="EMBL" id="NBI79744.1"/>
    </source>
</evidence>
<dbReference type="Pfam" id="PF12645">
    <property type="entry name" value="HTH_16"/>
    <property type="match status" value="1"/>
</dbReference>
<dbReference type="AlphaFoldDB" id="A0A845RJ29"/>